<dbReference type="EMBL" id="JAHMHS010000021">
    <property type="protein sequence ID" value="KAK1727829.1"/>
    <property type="molecule type" value="Genomic_DNA"/>
</dbReference>
<reference evidence="2" key="1">
    <citation type="submission" date="2021-12" db="EMBL/GenBank/DDBJ databases">
        <title>Comparative genomics, transcriptomics and evolutionary studies reveal genomic signatures of adaptation to plant cell wall in hemibiotrophic fungi.</title>
        <authorList>
            <consortium name="DOE Joint Genome Institute"/>
            <person name="Baroncelli R."/>
            <person name="Diaz J.F."/>
            <person name="Benocci T."/>
            <person name="Peng M."/>
            <person name="Battaglia E."/>
            <person name="Haridas S."/>
            <person name="Andreopoulos W."/>
            <person name="Labutti K."/>
            <person name="Pangilinan J."/>
            <person name="Floch G.L."/>
            <person name="Makela M.R."/>
            <person name="Henrissat B."/>
            <person name="Grigoriev I.V."/>
            <person name="Crouch J.A."/>
            <person name="De Vries R.P."/>
            <person name="Sukno S.A."/>
            <person name="Thon M.R."/>
        </authorList>
    </citation>
    <scope>NUCLEOTIDE SEQUENCE</scope>
    <source>
        <strain evidence="2">CBS 112980</strain>
    </source>
</reference>
<keyword evidence="3" id="KW-1185">Reference proteome</keyword>
<gene>
    <name evidence="2" type="ORF">BDZ83DRAFT_177231</name>
</gene>
<evidence type="ECO:0000313" key="2">
    <source>
        <dbReference type="EMBL" id="KAK1727829.1"/>
    </source>
</evidence>
<dbReference type="Proteomes" id="UP001244207">
    <property type="component" value="Unassembled WGS sequence"/>
</dbReference>
<feature type="region of interest" description="Disordered" evidence="1">
    <location>
        <begin position="260"/>
        <end position="281"/>
    </location>
</feature>
<comment type="caution">
    <text evidence="2">The sequence shown here is derived from an EMBL/GenBank/DDBJ whole genome shotgun (WGS) entry which is preliminary data.</text>
</comment>
<protein>
    <submittedName>
        <fullName evidence="2">Uncharacterized protein</fullName>
    </submittedName>
</protein>
<accession>A0AAD8XH72</accession>
<evidence type="ECO:0000313" key="3">
    <source>
        <dbReference type="Proteomes" id="UP001244207"/>
    </source>
</evidence>
<evidence type="ECO:0000256" key="1">
    <source>
        <dbReference type="SAM" id="MobiDB-lite"/>
    </source>
</evidence>
<organism evidence="2 3">
    <name type="scientific">Glomerella acutata</name>
    <name type="common">Colletotrichum acutatum</name>
    <dbReference type="NCBI Taxonomy" id="27357"/>
    <lineage>
        <taxon>Eukaryota</taxon>
        <taxon>Fungi</taxon>
        <taxon>Dikarya</taxon>
        <taxon>Ascomycota</taxon>
        <taxon>Pezizomycotina</taxon>
        <taxon>Sordariomycetes</taxon>
        <taxon>Hypocreomycetidae</taxon>
        <taxon>Glomerellales</taxon>
        <taxon>Glomerellaceae</taxon>
        <taxon>Colletotrichum</taxon>
        <taxon>Colletotrichum acutatum species complex</taxon>
    </lineage>
</organism>
<proteinExistence type="predicted"/>
<dbReference type="GeneID" id="85385403"/>
<feature type="region of interest" description="Disordered" evidence="1">
    <location>
        <begin position="14"/>
        <end position="46"/>
    </location>
</feature>
<name>A0AAD8XH72_GLOAC</name>
<dbReference type="AlphaFoldDB" id="A0AAD8XH72"/>
<dbReference type="RefSeq" id="XP_060367884.1">
    <property type="nucleotide sequence ID" value="XM_060501504.1"/>
</dbReference>
<sequence>MRAIRFEFEVRMTDDASRARAGQKTGRRRRRGTQNGMGQVTGFNCFGRAPASYPTPNPSSRQITNHGGASLLTRRTRQGSNHLDMELGAHWSLDSALCTGQTASIRTNLSPEVLHYLTLKGSPGVRIRMQSTNNISRRWTTWTNFLYWRPQPRYSMHPPIHDVQPCAGFCSSLQVVPRREVTGLTPWLCHPTPEPARYIEMRAVWSVELSSIAAPAWKMAAALRIGPSGCLNGAFLSLTGAWLSPLNIIAITRIGSRDVQPRPPGYRRPRATRSRDIPTAH</sequence>